<dbReference type="GO" id="GO:0016625">
    <property type="term" value="F:oxidoreductase activity, acting on the aldehyde or oxo group of donors, iron-sulfur protein as acceptor"/>
    <property type="evidence" value="ECO:0007669"/>
    <property type="project" value="InterPro"/>
</dbReference>
<dbReference type="InterPro" id="IPR017896">
    <property type="entry name" value="4Fe4S_Fe-S-bd"/>
</dbReference>
<feature type="compositionally biased region" description="Basic and acidic residues" evidence="5">
    <location>
        <begin position="172"/>
        <end position="188"/>
    </location>
</feature>
<accession>A0A369M625</accession>
<dbReference type="Pfam" id="PF01558">
    <property type="entry name" value="POR"/>
    <property type="match status" value="1"/>
</dbReference>
<dbReference type="InterPro" id="IPR051626">
    <property type="entry name" value="Oxidoreductase_gamma_subunit"/>
</dbReference>
<dbReference type="InterPro" id="IPR017900">
    <property type="entry name" value="4Fe4S_Fe_S_CS"/>
</dbReference>
<dbReference type="PANTHER" id="PTHR43366:SF1">
    <property type="entry name" value="PYRUVATE SYNTHASE SUBUNIT PORC"/>
    <property type="match status" value="1"/>
</dbReference>
<organism evidence="7 8">
    <name type="scientific">Gordonibacter pamelaeae</name>
    <dbReference type="NCBI Taxonomy" id="471189"/>
    <lineage>
        <taxon>Bacteria</taxon>
        <taxon>Bacillati</taxon>
        <taxon>Actinomycetota</taxon>
        <taxon>Coriobacteriia</taxon>
        <taxon>Eggerthellales</taxon>
        <taxon>Eggerthellaceae</taxon>
        <taxon>Gordonibacter</taxon>
    </lineage>
</organism>
<dbReference type="PROSITE" id="PS00198">
    <property type="entry name" value="4FE4S_FER_1"/>
    <property type="match status" value="1"/>
</dbReference>
<dbReference type="InterPro" id="IPR019752">
    <property type="entry name" value="Pyrv/ketoisovalerate_OxRed_cat"/>
</dbReference>
<dbReference type="Pfam" id="PF00037">
    <property type="entry name" value="Fer4"/>
    <property type="match status" value="1"/>
</dbReference>
<dbReference type="OrthoDB" id="9794954at2"/>
<evidence type="ECO:0000259" key="6">
    <source>
        <dbReference type="PROSITE" id="PS51379"/>
    </source>
</evidence>
<comment type="caution">
    <text evidence="7">The sequence shown here is derived from an EMBL/GenBank/DDBJ whole genome shotgun (WGS) entry which is preliminary data.</text>
</comment>
<dbReference type="SUPFAM" id="SSF53323">
    <property type="entry name" value="Pyruvate-ferredoxin oxidoreductase, PFOR, domain III"/>
    <property type="match status" value="1"/>
</dbReference>
<name>A0A369M625_9ACTN</name>
<keyword evidence="7" id="KW-0670">Pyruvate</keyword>
<evidence type="ECO:0000256" key="2">
    <source>
        <dbReference type="ARBA" id="ARBA00023002"/>
    </source>
</evidence>
<keyword evidence="4" id="KW-0411">Iron-sulfur</keyword>
<feature type="domain" description="4Fe-4S ferredoxin-type" evidence="6">
    <location>
        <begin position="325"/>
        <end position="354"/>
    </location>
</feature>
<dbReference type="Proteomes" id="UP000254000">
    <property type="component" value="Unassembled WGS sequence"/>
</dbReference>
<keyword evidence="8" id="KW-1185">Reference proteome</keyword>
<keyword evidence="3" id="KW-0408">Iron</keyword>
<gene>
    <name evidence="7" type="ORF">C1877_01150</name>
</gene>
<dbReference type="SUPFAM" id="SSF54862">
    <property type="entry name" value="4Fe-4S ferredoxins"/>
    <property type="match status" value="1"/>
</dbReference>
<keyword evidence="2" id="KW-0560">Oxidoreductase</keyword>
<sequence length="360" mass="38200">MIEVLWHGRGGQGAFTAARLLGAAASMADGRHALAFPSFGPERRGAPMRAFTKMDDVPIGDRSAVAQADYVVYLDDTLLGDGWECELKPGGLVLANSTRTFDDPRIVALDADGISTAVLGRPIPNTVFLGALAALCDRVELADVEEAVRQYMPAKLHAKNIEIVQAAREAVSRRDEGGSARRPERVEQAEGSPVASAENTATAPQRPASRIPTLRSGALDPAEFAHSTCFEGGYLTVKNAGWRNIRPVIDAAVCTGCLQCYLYCPDGAVYKTSRSDAVNEGSCGASDCSESFPKRASAREESLELQDGVPHEAAASGRSAVRQNGGIEIDYDFCKGCGVCAKACRFGAITMIPESEADAR</sequence>
<dbReference type="PANTHER" id="PTHR43366">
    <property type="entry name" value="PYRUVATE SYNTHASE SUBUNIT PORC"/>
    <property type="match status" value="1"/>
</dbReference>
<reference evidence="7 8" key="1">
    <citation type="journal article" date="2018" name="Elife">
        <title>Discovery and characterization of a prevalent human gut bacterial enzyme sufficient for the inactivation of a family of plant toxins.</title>
        <authorList>
            <person name="Koppel N."/>
            <person name="Bisanz J.E."/>
            <person name="Pandelia M.E."/>
            <person name="Turnbaugh P.J."/>
            <person name="Balskus E.P."/>
        </authorList>
    </citation>
    <scope>NUCLEOTIDE SEQUENCE [LARGE SCALE GENOMIC DNA]</scope>
    <source>
        <strain evidence="7 8">3C</strain>
    </source>
</reference>
<dbReference type="GO" id="GO:0046872">
    <property type="term" value="F:metal ion binding"/>
    <property type="evidence" value="ECO:0007669"/>
    <property type="project" value="UniProtKB-KW"/>
</dbReference>
<keyword evidence="1" id="KW-0479">Metal-binding</keyword>
<dbReference type="NCBIfam" id="TIGR02175">
    <property type="entry name" value="PorC_KorC"/>
    <property type="match status" value="1"/>
</dbReference>
<dbReference type="InterPro" id="IPR011894">
    <property type="entry name" value="PorC_KorC"/>
</dbReference>
<evidence type="ECO:0000313" key="7">
    <source>
        <dbReference type="EMBL" id="RDB67080.1"/>
    </source>
</evidence>
<dbReference type="EMBL" id="PPTS01000001">
    <property type="protein sequence ID" value="RDB67080.1"/>
    <property type="molecule type" value="Genomic_DNA"/>
</dbReference>
<dbReference type="GeneID" id="78358320"/>
<protein>
    <submittedName>
        <fullName evidence="7">Pyruvate oxidoreductase subunit gamma</fullName>
    </submittedName>
</protein>
<evidence type="ECO:0000256" key="5">
    <source>
        <dbReference type="SAM" id="MobiDB-lite"/>
    </source>
</evidence>
<evidence type="ECO:0000256" key="3">
    <source>
        <dbReference type="ARBA" id="ARBA00023004"/>
    </source>
</evidence>
<evidence type="ECO:0000313" key="8">
    <source>
        <dbReference type="Proteomes" id="UP000254000"/>
    </source>
</evidence>
<evidence type="ECO:0000256" key="4">
    <source>
        <dbReference type="ARBA" id="ARBA00023014"/>
    </source>
</evidence>
<dbReference type="RefSeq" id="WP_015539110.1">
    <property type="nucleotide sequence ID" value="NZ_CABMMS010000001.1"/>
</dbReference>
<proteinExistence type="predicted"/>
<feature type="region of interest" description="Disordered" evidence="5">
    <location>
        <begin position="172"/>
        <end position="213"/>
    </location>
</feature>
<evidence type="ECO:0000256" key="1">
    <source>
        <dbReference type="ARBA" id="ARBA00022723"/>
    </source>
</evidence>
<dbReference type="InterPro" id="IPR002869">
    <property type="entry name" value="Pyrv_flavodox_OxRed_cen"/>
</dbReference>
<dbReference type="AlphaFoldDB" id="A0A369M625"/>
<dbReference type="GO" id="GO:0051536">
    <property type="term" value="F:iron-sulfur cluster binding"/>
    <property type="evidence" value="ECO:0007669"/>
    <property type="project" value="UniProtKB-KW"/>
</dbReference>
<dbReference type="Gene3D" id="3.30.70.20">
    <property type="match status" value="1"/>
</dbReference>
<dbReference type="Gene3D" id="3.40.920.10">
    <property type="entry name" value="Pyruvate-ferredoxin oxidoreductase, PFOR, domain III"/>
    <property type="match status" value="1"/>
</dbReference>
<dbReference type="PROSITE" id="PS51379">
    <property type="entry name" value="4FE4S_FER_2"/>
    <property type="match status" value="2"/>
</dbReference>
<feature type="domain" description="4Fe-4S ferredoxin-type" evidence="6">
    <location>
        <begin position="245"/>
        <end position="274"/>
    </location>
</feature>